<organism evidence="1 2">
    <name type="scientific">Stieleria magnilauensis</name>
    <dbReference type="NCBI Taxonomy" id="2527963"/>
    <lineage>
        <taxon>Bacteria</taxon>
        <taxon>Pseudomonadati</taxon>
        <taxon>Planctomycetota</taxon>
        <taxon>Planctomycetia</taxon>
        <taxon>Pirellulales</taxon>
        <taxon>Pirellulaceae</taxon>
        <taxon>Stieleria</taxon>
    </lineage>
</organism>
<name>A0ABX5XQH8_9BACT</name>
<evidence type="ECO:0000313" key="2">
    <source>
        <dbReference type="Proteomes" id="UP000318081"/>
    </source>
</evidence>
<accession>A0ABX5XQH8</accession>
<sequence>MNSARKIVTDQTPFHAWAITIATILILGSNVAAQLPGYEIPSTSGSGKSGADAKLTLKYLGCTTCDEEAGECLIGAAGARVAYAGGRRFYVRGKRVLASPGKYGGLSDAVALLQFPAPKIVTSTISIPRASKTPLASIASVSAIDENNPDQGQAEGFAVIDEKLYFTMFEFYNTAADDTQFDLGRCNLDFSNRELFRVTDRGGVLTKTRRNQFAMHNRISKYIIELPESWQAAHPKLANCEAIVGGIAMTGSGSTSFGPPAFALDFETMDTIPLAFWTNSNPLLLQNPTNDGINYSKPIRFHNRSIWASYKAPYQHIKHTDDIVDATIVGDKLIAIVGVGLGWVDYKPKDKKGNQISGYAANGYELRLLVFPLSEYVKTLDGRSPFQVRHTQEILVKLPYLDSNMWSWGGKRDANSEIFLNKREQVGICYLPDVQELVVVQQKANLSINRFEPPPIFWHYRLVQ</sequence>
<proteinExistence type="predicted"/>
<reference evidence="1 2" key="1">
    <citation type="submission" date="2019-02" db="EMBL/GenBank/DDBJ databases">
        <title>Deep-cultivation of Planctomycetes and their phenomic and genomic characterization uncovers novel biology.</title>
        <authorList>
            <person name="Wiegand S."/>
            <person name="Jogler M."/>
            <person name="Boedeker C."/>
            <person name="Pinto D."/>
            <person name="Vollmers J."/>
            <person name="Rivas-Marin E."/>
            <person name="Kohn T."/>
            <person name="Peeters S.H."/>
            <person name="Heuer A."/>
            <person name="Rast P."/>
            <person name="Oberbeckmann S."/>
            <person name="Bunk B."/>
            <person name="Jeske O."/>
            <person name="Meyerdierks A."/>
            <person name="Storesund J.E."/>
            <person name="Kallscheuer N."/>
            <person name="Luecker S."/>
            <person name="Lage O.M."/>
            <person name="Pohl T."/>
            <person name="Merkel B.J."/>
            <person name="Hornburger P."/>
            <person name="Mueller R.-W."/>
            <person name="Bruemmer F."/>
            <person name="Labrenz M."/>
            <person name="Spormann A.M."/>
            <person name="Op den Camp H."/>
            <person name="Overmann J."/>
            <person name="Amann R."/>
            <person name="Jetten M.S.M."/>
            <person name="Mascher T."/>
            <person name="Medema M.H."/>
            <person name="Devos D.P."/>
            <person name="Kaster A.-K."/>
            <person name="Ovreas L."/>
            <person name="Rohde M."/>
            <person name="Galperin M.Y."/>
            <person name="Jogler C."/>
        </authorList>
    </citation>
    <scope>NUCLEOTIDE SEQUENCE [LARGE SCALE GENOMIC DNA]</scope>
    <source>
        <strain evidence="1 2">TBK1r</strain>
    </source>
</reference>
<protein>
    <submittedName>
        <fullName evidence="1">Uncharacterized protein</fullName>
    </submittedName>
</protein>
<dbReference type="Proteomes" id="UP000318081">
    <property type="component" value="Chromosome"/>
</dbReference>
<gene>
    <name evidence="1" type="ORF">TBK1r_18080</name>
</gene>
<dbReference type="EMBL" id="CP036432">
    <property type="protein sequence ID" value="QDV82876.1"/>
    <property type="molecule type" value="Genomic_DNA"/>
</dbReference>
<evidence type="ECO:0000313" key="1">
    <source>
        <dbReference type="EMBL" id="QDV82876.1"/>
    </source>
</evidence>
<keyword evidence="2" id="KW-1185">Reference proteome</keyword>
<dbReference type="RefSeq" id="WP_145208986.1">
    <property type="nucleotide sequence ID" value="NZ_CP036432.1"/>
</dbReference>